<dbReference type="EMBL" id="NIDE01000019">
    <property type="protein sequence ID" value="OWK35170.1"/>
    <property type="molecule type" value="Genomic_DNA"/>
</dbReference>
<comment type="caution">
    <text evidence="1">The sequence shown here is derived from an EMBL/GenBank/DDBJ whole genome shotgun (WGS) entry which is preliminary data.</text>
</comment>
<keyword evidence="2" id="KW-1185">Reference proteome</keyword>
<dbReference type="Proteomes" id="UP000214646">
    <property type="component" value="Unassembled WGS sequence"/>
</dbReference>
<organism evidence="1 2">
    <name type="scientific">Fimbriiglobus ruber</name>
    <dbReference type="NCBI Taxonomy" id="1908690"/>
    <lineage>
        <taxon>Bacteria</taxon>
        <taxon>Pseudomonadati</taxon>
        <taxon>Planctomycetota</taxon>
        <taxon>Planctomycetia</taxon>
        <taxon>Gemmatales</taxon>
        <taxon>Gemmataceae</taxon>
        <taxon>Fimbriiglobus</taxon>
    </lineage>
</organism>
<name>A0A225D0N9_9BACT</name>
<evidence type="ECO:0000313" key="2">
    <source>
        <dbReference type="Proteomes" id="UP000214646"/>
    </source>
</evidence>
<evidence type="ECO:0000313" key="1">
    <source>
        <dbReference type="EMBL" id="OWK35170.1"/>
    </source>
</evidence>
<evidence type="ECO:0008006" key="3">
    <source>
        <dbReference type="Google" id="ProtNLM"/>
    </source>
</evidence>
<gene>
    <name evidence="1" type="ORF">FRUB_10012</name>
</gene>
<sequence length="63" mass="7146">MIQAVQDQALRYFSVIDPHFPIDDYVFDFGFTPDGPVLIEINPYGLSDPCLFGKYSLIDGFRA</sequence>
<reference evidence="2" key="1">
    <citation type="submission" date="2017-06" db="EMBL/GenBank/DDBJ databases">
        <title>Genome analysis of Fimbriiglobus ruber SP5, the first member of the order Planctomycetales with confirmed chitinolytic capability.</title>
        <authorList>
            <person name="Ravin N.V."/>
            <person name="Rakitin A.L."/>
            <person name="Ivanova A.A."/>
            <person name="Beletsky A.V."/>
            <person name="Kulichevskaya I.S."/>
            <person name="Mardanov A.V."/>
            <person name="Dedysh S.N."/>
        </authorList>
    </citation>
    <scope>NUCLEOTIDE SEQUENCE [LARGE SCALE GENOMIC DNA]</scope>
    <source>
        <strain evidence="2">SP5</strain>
    </source>
</reference>
<accession>A0A225D0N9</accession>
<protein>
    <recommendedName>
        <fullName evidence="3">ATP-grasp domain-containing protein</fullName>
    </recommendedName>
</protein>
<dbReference type="AlphaFoldDB" id="A0A225D0N9"/>
<proteinExistence type="predicted"/>